<gene>
    <name evidence="2" type="ORF">PBRASI_LOCUS10830</name>
</gene>
<dbReference type="AlphaFoldDB" id="A0A9N9H8R8"/>
<feature type="region of interest" description="Disordered" evidence="1">
    <location>
        <begin position="116"/>
        <end position="144"/>
    </location>
</feature>
<proteinExistence type="predicted"/>
<dbReference type="GO" id="GO:0006302">
    <property type="term" value="P:double-strand break repair"/>
    <property type="evidence" value="ECO:0007669"/>
    <property type="project" value="UniProtKB-ARBA"/>
</dbReference>
<dbReference type="EMBL" id="CAJVPI010003760">
    <property type="protein sequence ID" value="CAG8661951.1"/>
    <property type="molecule type" value="Genomic_DNA"/>
</dbReference>
<sequence>MSGATEVSTSLDRPLRDVDWYRQLWWNTGNFHPKAKWNEATLPYALKTHVTLDEYIFQTDKHNVKGLWEWENETVRVIKLPSDFHGKSVGTIVGELAIAFQAVRYTLSGVTFSEATTSKTHGGGKEPDASLTPSGKPPVTSGGYDGKNKPWPNVVIEVAYSQTELELKKKVETYWLSNNRVHDVIAIKLNYTPDDTVPTEMTAWHYCVNNRTAVGAFTPIMYEFGTINRQGDPINIVPGQCVINIPLGCIYHGMPKDFLEIENAKLRQTMKEKSDLEAENSKRKAENVKLKAEERN</sequence>
<dbReference type="OrthoDB" id="2364290at2759"/>
<evidence type="ECO:0000256" key="1">
    <source>
        <dbReference type="SAM" id="MobiDB-lite"/>
    </source>
</evidence>
<evidence type="ECO:0000313" key="3">
    <source>
        <dbReference type="Proteomes" id="UP000789739"/>
    </source>
</evidence>
<protein>
    <submittedName>
        <fullName evidence="2">7251_t:CDS:1</fullName>
    </submittedName>
</protein>
<comment type="caution">
    <text evidence="2">The sequence shown here is derived from an EMBL/GenBank/DDBJ whole genome shotgun (WGS) entry which is preliminary data.</text>
</comment>
<dbReference type="InterPro" id="IPR011335">
    <property type="entry name" value="Restrct_endonuc-II-like"/>
</dbReference>
<dbReference type="Proteomes" id="UP000789739">
    <property type="component" value="Unassembled WGS sequence"/>
</dbReference>
<organism evidence="2 3">
    <name type="scientific">Paraglomus brasilianum</name>
    <dbReference type="NCBI Taxonomy" id="144538"/>
    <lineage>
        <taxon>Eukaryota</taxon>
        <taxon>Fungi</taxon>
        <taxon>Fungi incertae sedis</taxon>
        <taxon>Mucoromycota</taxon>
        <taxon>Glomeromycotina</taxon>
        <taxon>Glomeromycetes</taxon>
        <taxon>Paraglomerales</taxon>
        <taxon>Paraglomeraceae</taxon>
        <taxon>Paraglomus</taxon>
    </lineage>
</organism>
<evidence type="ECO:0000313" key="2">
    <source>
        <dbReference type="EMBL" id="CAG8661951.1"/>
    </source>
</evidence>
<dbReference type="SUPFAM" id="SSF52980">
    <property type="entry name" value="Restriction endonuclease-like"/>
    <property type="match status" value="1"/>
</dbReference>
<name>A0A9N9H8R8_9GLOM</name>
<accession>A0A9N9H8R8</accession>
<reference evidence="2" key="1">
    <citation type="submission" date="2021-06" db="EMBL/GenBank/DDBJ databases">
        <authorList>
            <person name="Kallberg Y."/>
            <person name="Tangrot J."/>
            <person name="Rosling A."/>
        </authorList>
    </citation>
    <scope>NUCLEOTIDE SEQUENCE</scope>
    <source>
        <strain evidence="2">BR232B</strain>
    </source>
</reference>
<keyword evidence="3" id="KW-1185">Reference proteome</keyword>
<feature type="region of interest" description="Disordered" evidence="1">
    <location>
        <begin position="272"/>
        <end position="296"/>
    </location>
</feature>